<evidence type="ECO:0000313" key="2">
    <source>
        <dbReference type="Proteomes" id="UP000613580"/>
    </source>
</evidence>
<accession>A0A8H6THF8</accession>
<gene>
    <name evidence="1" type="ORF">HMN09_00463800</name>
</gene>
<dbReference type="OrthoDB" id="2745898at2759"/>
<protein>
    <recommendedName>
        <fullName evidence="3">F-box domain-containing protein</fullName>
    </recommendedName>
</protein>
<keyword evidence="2" id="KW-1185">Reference proteome</keyword>
<proteinExistence type="predicted"/>
<evidence type="ECO:0000313" key="1">
    <source>
        <dbReference type="EMBL" id="KAF7317284.1"/>
    </source>
</evidence>
<dbReference type="EMBL" id="JACAZE010000005">
    <property type="protein sequence ID" value="KAF7317284.1"/>
    <property type="molecule type" value="Genomic_DNA"/>
</dbReference>
<reference evidence="1" key="1">
    <citation type="submission" date="2020-05" db="EMBL/GenBank/DDBJ databases">
        <title>Mycena genomes resolve the evolution of fungal bioluminescence.</title>
        <authorList>
            <person name="Tsai I.J."/>
        </authorList>
    </citation>
    <scope>NUCLEOTIDE SEQUENCE</scope>
    <source>
        <strain evidence="1">110903Hualien_Pintung</strain>
    </source>
</reference>
<comment type="caution">
    <text evidence="1">The sequence shown here is derived from an EMBL/GenBank/DDBJ whole genome shotgun (WGS) entry which is preliminary data.</text>
</comment>
<evidence type="ECO:0008006" key="3">
    <source>
        <dbReference type="Google" id="ProtNLM"/>
    </source>
</evidence>
<name>A0A8H6THF8_MYCCL</name>
<dbReference type="Proteomes" id="UP000613580">
    <property type="component" value="Unassembled WGS sequence"/>
</dbReference>
<organism evidence="1 2">
    <name type="scientific">Mycena chlorophos</name>
    <name type="common">Agaric fungus</name>
    <name type="synonym">Agaricus chlorophos</name>
    <dbReference type="NCBI Taxonomy" id="658473"/>
    <lineage>
        <taxon>Eukaryota</taxon>
        <taxon>Fungi</taxon>
        <taxon>Dikarya</taxon>
        <taxon>Basidiomycota</taxon>
        <taxon>Agaricomycotina</taxon>
        <taxon>Agaricomycetes</taxon>
        <taxon>Agaricomycetidae</taxon>
        <taxon>Agaricales</taxon>
        <taxon>Marasmiineae</taxon>
        <taxon>Mycenaceae</taxon>
        <taxon>Mycena</taxon>
    </lineage>
</organism>
<sequence length="451" mass="49991">MEVFNLPLPIELFEAILDSLEPGDMQTLRSLSVTSRFLVSLCQRRLFASLTLPPAVGSDSDSERQHTPDVLHDLLIAAPHIAAAVRSLTLVMSPWIMKPEAAAATPLRDSLAKLTRLNCIAIEASRDPRDRTEWTPSVLLVLKNALEAAFSGGTVDALRLHRLKFGCANEMCELLRAWQNNLMKLDLSEVVLFDGQPPSANTPSSCSSESKVIPFKLHTLRLARPRANILRALAPYTMISSSLRRLELAFHDSLGYEAIMGLFSANIMALRATLEELHLDAIMEFPSIIQPSPADAVWPSEPFALTALHTLVITLRLPSKYIQAIVHPLHLEYQALVLALINPAAPVLATPNLRAIELNIQLPTQNEADIGFLGRLHDLDSYWLVSPAGSPSFTVRQWELVVRIHSPPGLCLQEGFFRGPLRAYTRRRVESIVRRTFAGLDGDGRLRVELL</sequence>
<dbReference type="AlphaFoldDB" id="A0A8H6THF8"/>